<reference evidence="3" key="1">
    <citation type="submission" date="2023-06" db="EMBL/GenBank/DDBJ databases">
        <authorList>
            <person name="Noh H."/>
        </authorList>
    </citation>
    <scope>NUCLEOTIDE SEQUENCE</scope>
    <source>
        <strain evidence="3">DUCC20226</strain>
    </source>
</reference>
<dbReference type="InterPro" id="IPR056125">
    <property type="entry name" value="DUF7708"/>
</dbReference>
<name>A0AAD9SMM1_PHOAM</name>
<organism evidence="3 4">
    <name type="scientific">Phomopsis amygdali</name>
    <name type="common">Fusicoccum amygdali</name>
    <dbReference type="NCBI Taxonomy" id="1214568"/>
    <lineage>
        <taxon>Eukaryota</taxon>
        <taxon>Fungi</taxon>
        <taxon>Dikarya</taxon>
        <taxon>Ascomycota</taxon>
        <taxon>Pezizomycotina</taxon>
        <taxon>Sordariomycetes</taxon>
        <taxon>Sordariomycetidae</taxon>
        <taxon>Diaporthales</taxon>
        <taxon>Diaporthaceae</taxon>
        <taxon>Diaporthe</taxon>
    </lineage>
</organism>
<dbReference type="EMBL" id="JAUJFL010000002">
    <property type="protein sequence ID" value="KAK2611703.1"/>
    <property type="molecule type" value="Genomic_DNA"/>
</dbReference>
<keyword evidence="4" id="KW-1185">Reference proteome</keyword>
<evidence type="ECO:0000313" key="3">
    <source>
        <dbReference type="EMBL" id="KAK2611703.1"/>
    </source>
</evidence>
<dbReference type="AlphaFoldDB" id="A0AAD9SMM1"/>
<evidence type="ECO:0000259" key="2">
    <source>
        <dbReference type="Pfam" id="PF24809"/>
    </source>
</evidence>
<comment type="caution">
    <text evidence="3">The sequence shown here is derived from an EMBL/GenBank/DDBJ whole genome shotgun (WGS) entry which is preliminary data.</text>
</comment>
<accession>A0AAD9SMM1</accession>
<feature type="region of interest" description="Disordered" evidence="1">
    <location>
        <begin position="603"/>
        <end position="623"/>
    </location>
</feature>
<dbReference type="Proteomes" id="UP001265746">
    <property type="component" value="Unassembled WGS sequence"/>
</dbReference>
<protein>
    <recommendedName>
        <fullName evidence="2">DUF7708 domain-containing protein</fullName>
    </recommendedName>
</protein>
<dbReference type="Pfam" id="PF24809">
    <property type="entry name" value="DUF7708"/>
    <property type="match status" value="1"/>
</dbReference>
<feature type="domain" description="DUF7708" evidence="2">
    <location>
        <begin position="68"/>
        <end position="166"/>
    </location>
</feature>
<evidence type="ECO:0000313" key="4">
    <source>
        <dbReference type="Proteomes" id="UP001265746"/>
    </source>
</evidence>
<evidence type="ECO:0000256" key="1">
    <source>
        <dbReference type="SAM" id="MobiDB-lite"/>
    </source>
</evidence>
<dbReference type="PANTHER" id="PTHR10039:SF14">
    <property type="entry name" value="NACHT DOMAIN-CONTAINING PROTEIN"/>
    <property type="match status" value="1"/>
</dbReference>
<proteinExistence type="predicted"/>
<gene>
    <name evidence="3" type="ORF">N8I77_005030</name>
</gene>
<dbReference type="PANTHER" id="PTHR10039">
    <property type="entry name" value="AMELOGENIN"/>
    <property type="match status" value="1"/>
</dbReference>
<sequence>MPLRKAVPAVVQETMRNAFEDLQKVITKQDSQDYDDYSLESVRKEALDIENRLGSRGWLCNMRRLKPLLDGLEHYSKVVDTLCNGTPYLPWIWAPITLVLRIASEHIESFDSIIGGYGRIGTSLQRFEVLRKSFLGDPRFFESTAAFYADILEFHKHAYKFVRRSGMFLYARLVLDFVSSNIFVRGDELRSSINQLPHELSSFYFKLLSQILIPLDQNSKSYISCIFGWVAFARRPLRRSELLSAVGFSSGDPNIELPAPQYILDVCRSLIEERSDTTLAFIHVSVKDFLQSSSSTLELSEEVAVNQQCIASIACLLSSMKLLGQKREETLLLLVSGVYGLQLYATEYWTEYLLTVMDWDRGLDKQSKLYGLLCRLSVGLDAAFENDRQEFRGDELPEDGRLDCLREYPAIHKCVRAAISARSLKQLEQRLKVESSQSEATPKISTPATAQGVSALLSQYQNLLIHVINESDIPGFPLRDLETFRNEFCTFAHTCRLRSCPRTTVGFETERLRIEHEVSHVRRYPCTQLGCQYPPFLTPRSLKAHVRKEHETARPSKSIRRVKATVTNPSILTERRQISQRGEALAPEGSALAPSISPYAAAEIPMTPSMGDGPSLQQQAATPMVRQPGVGQSFHMDTSTIDFTTPPTTNDVLNDFDFDSFLRDNEGDSGGFDFTASFLDPET</sequence>